<keyword evidence="9" id="KW-1185">Reference proteome</keyword>
<feature type="transmembrane region" description="Helical" evidence="6">
    <location>
        <begin position="47"/>
        <end position="67"/>
    </location>
</feature>
<evidence type="ECO:0000256" key="6">
    <source>
        <dbReference type="SAM" id="Phobius"/>
    </source>
</evidence>
<dbReference type="RefSeq" id="WP_220663073.1">
    <property type="nucleotide sequence ID" value="NZ_CP069370.1"/>
</dbReference>
<dbReference type="Gene3D" id="1.10.3730.20">
    <property type="match status" value="1"/>
</dbReference>
<keyword evidence="3 6" id="KW-0812">Transmembrane</keyword>
<dbReference type="PANTHER" id="PTHR22911:SF6">
    <property type="entry name" value="SOLUTE CARRIER FAMILY 35 MEMBER G1"/>
    <property type="match status" value="1"/>
</dbReference>
<feature type="transmembrane region" description="Helical" evidence="6">
    <location>
        <begin position="125"/>
        <end position="142"/>
    </location>
</feature>
<dbReference type="PANTHER" id="PTHR22911">
    <property type="entry name" value="ACYL-MALONYL CONDENSING ENZYME-RELATED"/>
    <property type="match status" value="1"/>
</dbReference>
<feature type="transmembrane region" description="Helical" evidence="6">
    <location>
        <begin position="283"/>
        <end position="302"/>
    </location>
</feature>
<feature type="transmembrane region" description="Helical" evidence="6">
    <location>
        <begin position="101"/>
        <end position="118"/>
    </location>
</feature>
<feature type="transmembrane region" description="Helical" evidence="6">
    <location>
        <begin position="258"/>
        <end position="277"/>
    </location>
</feature>
<dbReference type="KEGG" id="nsm:JO391_04910"/>
<dbReference type="InterPro" id="IPR000620">
    <property type="entry name" value="EamA_dom"/>
</dbReference>
<evidence type="ECO:0000256" key="4">
    <source>
        <dbReference type="ARBA" id="ARBA00022989"/>
    </source>
</evidence>
<dbReference type="Pfam" id="PF00892">
    <property type="entry name" value="EamA"/>
    <property type="match status" value="1"/>
</dbReference>
<gene>
    <name evidence="8" type="ORF">JO391_04910</name>
</gene>
<feature type="transmembrane region" description="Helical" evidence="6">
    <location>
        <begin position="148"/>
        <end position="170"/>
    </location>
</feature>
<dbReference type="AlphaFoldDB" id="A0A8G1EE38"/>
<keyword evidence="5 6" id="KW-0472">Membrane</keyword>
<evidence type="ECO:0000256" key="5">
    <source>
        <dbReference type="ARBA" id="ARBA00023136"/>
    </source>
</evidence>
<evidence type="ECO:0000313" key="8">
    <source>
        <dbReference type="EMBL" id="QYZ70856.1"/>
    </source>
</evidence>
<evidence type="ECO:0000256" key="3">
    <source>
        <dbReference type="ARBA" id="ARBA00022692"/>
    </source>
</evidence>
<dbReference type="InterPro" id="IPR037185">
    <property type="entry name" value="EmrE-like"/>
</dbReference>
<evidence type="ECO:0000259" key="7">
    <source>
        <dbReference type="Pfam" id="PF00892"/>
    </source>
</evidence>
<sequence length="324" mass="34046">MPFLRSAPLAGILCLLVGLAVFSVQDLVLKLLSSRYPLYQIMLMRGLVSFPLLLLMVRAEGGLHLLFTPGLPAMILRGVVMFVAYAAFYLALAALPLPTSVALYFSGPLFITLLSVLVLRERVGLVGWAAVLIGFAGVVVMVRPGSGIFDWASLLPVLSGLTYGVAMIAARKMGATESAGAMAFWGNAVFIVIAAGLALVFAGGSLGGDMHPSLSFLMRGWESAPLPDLGLMAATGVIAAIGLWLLTTAYRLAQASTVAPFEYTAMIWGVIWGWTIWGEWPDALGWLGIAAIIGAGLAMALARAAPRESGHAVEAPGSDPTSDR</sequence>
<evidence type="ECO:0000256" key="1">
    <source>
        <dbReference type="ARBA" id="ARBA00004141"/>
    </source>
</evidence>
<comment type="subcellular location">
    <subcellularLocation>
        <location evidence="1">Membrane</location>
        <topology evidence="1">Multi-pass membrane protein</topology>
    </subcellularLocation>
</comment>
<feature type="transmembrane region" description="Helical" evidence="6">
    <location>
        <begin position="182"/>
        <end position="206"/>
    </location>
</feature>
<protein>
    <submittedName>
        <fullName evidence="8">DMT family transporter</fullName>
    </submittedName>
</protein>
<organism evidence="8 9">
    <name type="scientific">Neotabrizicola shimadae</name>
    <dbReference type="NCBI Taxonomy" id="2807096"/>
    <lineage>
        <taxon>Bacteria</taxon>
        <taxon>Pseudomonadati</taxon>
        <taxon>Pseudomonadota</taxon>
        <taxon>Alphaproteobacteria</taxon>
        <taxon>Rhodobacterales</taxon>
        <taxon>Paracoccaceae</taxon>
        <taxon>Neotabrizicola</taxon>
    </lineage>
</organism>
<proteinExistence type="inferred from homology"/>
<comment type="similarity">
    <text evidence="2">Belongs to the drug/metabolite transporter (DMT) superfamily. 10 TMS drug/metabolite exporter (DME) (TC 2.A.7.3) family.</text>
</comment>
<dbReference type="Proteomes" id="UP000826300">
    <property type="component" value="Chromosome"/>
</dbReference>
<feature type="domain" description="EamA" evidence="7">
    <location>
        <begin position="10"/>
        <end position="142"/>
    </location>
</feature>
<dbReference type="SUPFAM" id="SSF103481">
    <property type="entry name" value="Multidrug resistance efflux transporter EmrE"/>
    <property type="match status" value="2"/>
</dbReference>
<accession>A0A8G1EE38</accession>
<dbReference type="GO" id="GO:0016020">
    <property type="term" value="C:membrane"/>
    <property type="evidence" value="ECO:0007669"/>
    <property type="project" value="UniProtKB-SubCell"/>
</dbReference>
<dbReference type="EMBL" id="CP069370">
    <property type="protein sequence ID" value="QYZ70856.1"/>
    <property type="molecule type" value="Genomic_DNA"/>
</dbReference>
<reference evidence="8" key="1">
    <citation type="submission" date="2021-02" db="EMBL/GenBank/DDBJ databases">
        <title>Rhodobacter shimadae sp. nov., an aerobic anoxygenic phototrophic bacterium isolated from a hot spring.</title>
        <authorList>
            <person name="Muramatsu S."/>
            <person name="Haruta S."/>
            <person name="Hirose S."/>
            <person name="Hanada S."/>
        </authorList>
    </citation>
    <scope>NUCLEOTIDE SEQUENCE</scope>
    <source>
        <strain evidence="8">N10</strain>
    </source>
</reference>
<evidence type="ECO:0000313" key="9">
    <source>
        <dbReference type="Proteomes" id="UP000826300"/>
    </source>
</evidence>
<evidence type="ECO:0000256" key="2">
    <source>
        <dbReference type="ARBA" id="ARBA00009853"/>
    </source>
</evidence>
<feature type="transmembrane region" description="Helical" evidence="6">
    <location>
        <begin position="226"/>
        <end position="246"/>
    </location>
</feature>
<keyword evidence="4 6" id="KW-1133">Transmembrane helix</keyword>
<feature type="transmembrane region" description="Helical" evidence="6">
    <location>
        <begin position="74"/>
        <end position="95"/>
    </location>
</feature>
<name>A0A8G1EE38_9RHOB</name>